<dbReference type="AlphaFoldDB" id="A0A4D4KZR2"/>
<accession>A0A4D4KZR2</accession>
<evidence type="ECO:0000313" key="3">
    <source>
        <dbReference type="Proteomes" id="UP000301309"/>
    </source>
</evidence>
<keyword evidence="3" id="KW-1185">Reference proteome</keyword>
<dbReference type="InterPro" id="IPR009081">
    <property type="entry name" value="PP-bd_ACP"/>
</dbReference>
<protein>
    <recommendedName>
        <fullName evidence="1">Carrier domain-containing protein</fullName>
    </recommendedName>
</protein>
<dbReference type="RefSeq" id="WP_137977090.1">
    <property type="nucleotide sequence ID" value="NZ_BAAASO010000029.1"/>
</dbReference>
<proteinExistence type="predicted"/>
<evidence type="ECO:0000313" key="2">
    <source>
        <dbReference type="EMBL" id="GDY51997.1"/>
    </source>
</evidence>
<dbReference type="Pfam" id="PF00550">
    <property type="entry name" value="PP-binding"/>
    <property type="match status" value="1"/>
</dbReference>
<dbReference type="Gene3D" id="3.40.50.1820">
    <property type="entry name" value="alpha/beta hydrolase"/>
    <property type="match status" value="1"/>
</dbReference>
<gene>
    <name evidence="2" type="ORF">SVIO_026200</name>
</gene>
<feature type="domain" description="Carrier" evidence="1">
    <location>
        <begin position="28"/>
        <end position="103"/>
    </location>
</feature>
<dbReference type="OrthoDB" id="2085352at2"/>
<dbReference type="GO" id="GO:0043041">
    <property type="term" value="P:amino acid activation for nonribosomal peptide biosynthetic process"/>
    <property type="evidence" value="ECO:0007669"/>
    <property type="project" value="TreeGrafter"/>
</dbReference>
<dbReference type="PROSITE" id="PS50075">
    <property type="entry name" value="CARRIER"/>
    <property type="match status" value="1"/>
</dbReference>
<dbReference type="PANTHER" id="PTHR45527:SF14">
    <property type="entry name" value="PLIPASTATIN SYNTHASE SUBUNIT B"/>
    <property type="match status" value="1"/>
</dbReference>
<dbReference type="Proteomes" id="UP000301309">
    <property type="component" value="Unassembled WGS sequence"/>
</dbReference>
<dbReference type="GO" id="GO:0044550">
    <property type="term" value="P:secondary metabolite biosynthetic process"/>
    <property type="evidence" value="ECO:0007669"/>
    <property type="project" value="TreeGrafter"/>
</dbReference>
<dbReference type="PANTHER" id="PTHR45527">
    <property type="entry name" value="NONRIBOSOMAL PEPTIDE SYNTHETASE"/>
    <property type="match status" value="1"/>
</dbReference>
<organism evidence="2 3">
    <name type="scientific">Streptomyces violaceusniger</name>
    <dbReference type="NCBI Taxonomy" id="68280"/>
    <lineage>
        <taxon>Bacteria</taxon>
        <taxon>Bacillati</taxon>
        <taxon>Actinomycetota</taxon>
        <taxon>Actinomycetes</taxon>
        <taxon>Kitasatosporales</taxon>
        <taxon>Streptomycetaceae</taxon>
        <taxon>Streptomyces</taxon>
        <taxon>Streptomyces violaceusniger group</taxon>
    </lineage>
</organism>
<dbReference type="EMBL" id="BJHW01000001">
    <property type="protein sequence ID" value="GDY51997.1"/>
    <property type="molecule type" value="Genomic_DNA"/>
</dbReference>
<dbReference type="InterPro" id="IPR036736">
    <property type="entry name" value="ACP-like_sf"/>
</dbReference>
<dbReference type="GO" id="GO:0005829">
    <property type="term" value="C:cytosol"/>
    <property type="evidence" value="ECO:0007669"/>
    <property type="project" value="TreeGrafter"/>
</dbReference>
<evidence type="ECO:0000259" key="1">
    <source>
        <dbReference type="PROSITE" id="PS50075"/>
    </source>
</evidence>
<dbReference type="GO" id="GO:0031177">
    <property type="term" value="F:phosphopantetheine binding"/>
    <property type="evidence" value="ECO:0007669"/>
    <property type="project" value="TreeGrafter"/>
</dbReference>
<dbReference type="SUPFAM" id="SSF47336">
    <property type="entry name" value="ACP-like"/>
    <property type="match status" value="1"/>
</dbReference>
<comment type="caution">
    <text evidence="2">The sequence shown here is derived from an EMBL/GenBank/DDBJ whole genome shotgun (WGS) entry which is preliminary data.</text>
</comment>
<sequence length="110" mass="11830">MPLTCLPVAPRPGDVPATRPAWTAAGGKLRTASARLVADAWSAVLGTAVTDVHDDFFHLSGHSVRALRILAHLAAEHETELSIQAFFADPTVAGLATKLARKRPRRTAWR</sequence>
<dbReference type="InterPro" id="IPR029058">
    <property type="entry name" value="AB_hydrolase_fold"/>
</dbReference>
<name>A0A4D4KZR2_STRVO</name>
<reference evidence="2 3" key="1">
    <citation type="journal article" date="2020" name="Int. J. Syst. Evol. Microbiol.">
        <title>Reclassification of Streptomyces castelarensis and Streptomyces sporoclivatus as later heterotypic synonyms of Streptomyces antimycoticus.</title>
        <authorList>
            <person name="Komaki H."/>
            <person name="Tamura T."/>
        </authorList>
    </citation>
    <scope>NUCLEOTIDE SEQUENCE [LARGE SCALE GENOMIC DNA]</scope>
    <source>
        <strain evidence="2 3">NBRC 13459</strain>
    </source>
</reference>